<dbReference type="Pfam" id="PF01232">
    <property type="entry name" value="Mannitol_dh"/>
    <property type="match status" value="1"/>
</dbReference>
<reference evidence="4" key="1">
    <citation type="journal article" date="2014" name="Int. J. Syst. Evol. Microbiol.">
        <title>Complete genome sequence of Corynebacterium casei LMG S-19264T (=DSM 44701T), isolated from a smear-ripened cheese.</title>
        <authorList>
            <consortium name="US DOE Joint Genome Institute (JGI-PGF)"/>
            <person name="Walter F."/>
            <person name="Albersmeier A."/>
            <person name="Kalinowski J."/>
            <person name="Ruckert C."/>
        </authorList>
    </citation>
    <scope>NUCLEOTIDE SEQUENCE</scope>
    <source>
        <strain evidence="4">KCTC 22169</strain>
    </source>
</reference>
<feature type="domain" description="Mannitol dehydrogenase C-terminal" evidence="3">
    <location>
        <begin position="292"/>
        <end position="460"/>
    </location>
</feature>
<accession>A0A918NER3</accession>
<sequence>MTHVPRPLTELTSRACPPGIQWPAYERAQVRIGIAHIGVGGFHRAHQTRYLDDYMASTDDLNWGVCGIGLMPGDESLIRQLKQQDGLYTLTEKDDHGSRSRVIGSIKRLLFAPDERDAVIGQLADPEVRIISMTVTEGGYRYDFEKDRFFSDHPDIVHDLEHPESPRTLFGFLWQAGRRRARLADDGRVTLLSCDNVPQNGDVLRKAMLAFIELAEPELKPWFEQAVTYPNSMVDRITPAPSSADTDLVRNEFEVVDPCAVGCETFIQWVVEDHFAAGRPALEQVRVQFTSDVSPYEKTKLRLLNGSHLMMAYVGYLAGYKRVDAAIKDIAIRQLVRDYMVLDAEPTLPTIPDMPVKPYQATLIERFGNSRIGDQQIRICSDGYAKLKNYSMPVVTDLLSRQADTTRLSFMFACFLAYLNATSDDGTELEIMEFNLPDELNRATRSDRLSLLKTDAFFGEHPDPAGQAFLKEVDHWYRTIVDRGAYDTLVDCLKQSA</sequence>
<dbReference type="AlphaFoldDB" id="A0A918NER3"/>
<protein>
    <submittedName>
        <fullName evidence="4">Mannitol 2-dehydrogenase</fullName>
    </submittedName>
</protein>
<dbReference type="RefSeq" id="WP_189611861.1">
    <property type="nucleotide sequence ID" value="NZ_BMXR01000011.1"/>
</dbReference>
<dbReference type="GO" id="GO:0016616">
    <property type="term" value="F:oxidoreductase activity, acting on the CH-OH group of donors, NAD or NADP as acceptor"/>
    <property type="evidence" value="ECO:0007669"/>
    <property type="project" value="TreeGrafter"/>
</dbReference>
<dbReference type="EMBL" id="BMXR01000011">
    <property type="protein sequence ID" value="GGX67500.1"/>
    <property type="molecule type" value="Genomic_DNA"/>
</dbReference>
<dbReference type="InterPro" id="IPR000669">
    <property type="entry name" value="Mannitol_DH"/>
</dbReference>
<evidence type="ECO:0000259" key="2">
    <source>
        <dbReference type="Pfam" id="PF01232"/>
    </source>
</evidence>
<dbReference type="Gene3D" id="1.10.1040.10">
    <property type="entry name" value="N-(1-d-carboxylethyl)-l-norvaline Dehydrogenase, domain 2"/>
    <property type="match status" value="1"/>
</dbReference>
<dbReference type="InterPro" id="IPR013131">
    <property type="entry name" value="Mannitol_DH_N"/>
</dbReference>
<evidence type="ECO:0000313" key="4">
    <source>
        <dbReference type="EMBL" id="GGX67500.1"/>
    </source>
</evidence>
<dbReference type="Proteomes" id="UP000626148">
    <property type="component" value="Unassembled WGS sequence"/>
</dbReference>
<dbReference type="PANTHER" id="PTHR43362:SF1">
    <property type="entry name" value="MANNITOL DEHYDROGENASE 2-RELATED"/>
    <property type="match status" value="1"/>
</dbReference>
<comment type="caution">
    <text evidence="4">The sequence shown here is derived from an EMBL/GenBank/DDBJ whole genome shotgun (WGS) entry which is preliminary data.</text>
</comment>
<dbReference type="SUPFAM" id="SSF51735">
    <property type="entry name" value="NAD(P)-binding Rossmann-fold domains"/>
    <property type="match status" value="1"/>
</dbReference>
<dbReference type="InterPro" id="IPR008927">
    <property type="entry name" value="6-PGluconate_DH-like_C_sf"/>
</dbReference>
<dbReference type="InterPro" id="IPR013118">
    <property type="entry name" value="Mannitol_DH_C"/>
</dbReference>
<reference evidence="4" key="2">
    <citation type="submission" date="2020-09" db="EMBL/GenBank/DDBJ databases">
        <authorList>
            <person name="Sun Q."/>
            <person name="Kim S."/>
        </authorList>
    </citation>
    <scope>NUCLEOTIDE SEQUENCE</scope>
    <source>
        <strain evidence="4">KCTC 22169</strain>
    </source>
</reference>
<dbReference type="PRINTS" id="PR00084">
    <property type="entry name" value="MTLDHDRGNASE"/>
</dbReference>
<gene>
    <name evidence="4" type="ORF">GCM10007392_38900</name>
</gene>
<dbReference type="InterPro" id="IPR050988">
    <property type="entry name" value="Mannitol_DH/Oxidoreductase"/>
</dbReference>
<evidence type="ECO:0000313" key="5">
    <source>
        <dbReference type="Proteomes" id="UP000626148"/>
    </source>
</evidence>
<proteinExistence type="predicted"/>
<organism evidence="4 5">
    <name type="scientific">Saccharospirillum salsuginis</name>
    <dbReference type="NCBI Taxonomy" id="418750"/>
    <lineage>
        <taxon>Bacteria</taxon>
        <taxon>Pseudomonadati</taxon>
        <taxon>Pseudomonadota</taxon>
        <taxon>Gammaproteobacteria</taxon>
        <taxon>Oceanospirillales</taxon>
        <taxon>Saccharospirillaceae</taxon>
        <taxon>Saccharospirillum</taxon>
    </lineage>
</organism>
<keyword evidence="5" id="KW-1185">Reference proteome</keyword>
<dbReference type="InterPro" id="IPR036291">
    <property type="entry name" value="NAD(P)-bd_dom_sf"/>
</dbReference>
<dbReference type="Pfam" id="PF08125">
    <property type="entry name" value="Mannitol_dh_C"/>
    <property type="match status" value="1"/>
</dbReference>
<dbReference type="SUPFAM" id="SSF48179">
    <property type="entry name" value="6-phosphogluconate dehydrogenase C-terminal domain-like"/>
    <property type="match status" value="1"/>
</dbReference>
<dbReference type="InterPro" id="IPR013328">
    <property type="entry name" value="6PGD_dom2"/>
</dbReference>
<dbReference type="Gene3D" id="3.40.50.720">
    <property type="entry name" value="NAD(P)-binding Rossmann-like Domain"/>
    <property type="match status" value="1"/>
</dbReference>
<feature type="domain" description="Mannitol dehydrogenase N-terminal" evidence="2">
    <location>
        <begin position="33"/>
        <end position="283"/>
    </location>
</feature>
<name>A0A918NER3_9GAMM</name>
<dbReference type="PANTHER" id="PTHR43362">
    <property type="entry name" value="MANNITOL DEHYDROGENASE DSF1-RELATED"/>
    <property type="match status" value="1"/>
</dbReference>
<evidence type="ECO:0000256" key="1">
    <source>
        <dbReference type="ARBA" id="ARBA00023002"/>
    </source>
</evidence>
<keyword evidence="1" id="KW-0560">Oxidoreductase</keyword>
<evidence type="ECO:0000259" key="3">
    <source>
        <dbReference type="Pfam" id="PF08125"/>
    </source>
</evidence>